<comment type="function">
    <text evidence="1">Component of the EKC/KEOPS complex that is required for the formation of a threonylcarbamoyl group on adenosine at position 37 (t(6)A37) in tRNAs that read codons beginning with adenine. The complex is probably involved in the transfer of the threonylcarbamoyl moiety of threonylcarbamoyl-AMP (TC-AMP) to the N6 group of A37. BUD32 has ATPase activity in the context of the EKC/KEOPS complex and likely plays a supporting role to the catalytic subunit KAE1. The EKC/KEOPS complex also promotes both telomere uncapping and telomere elongation. The complex is required for efficient recruitment of transcriptional coactivators.</text>
</comment>
<evidence type="ECO:0000256" key="16">
    <source>
        <dbReference type="SAM" id="MobiDB-lite"/>
    </source>
</evidence>
<dbReference type="GO" id="GO:0030154">
    <property type="term" value="P:cell differentiation"/>
    <property type="evidence" value="ECO:0007669"/>
    <property type="project" value="TreeGrafter"/>
</dbReference>
<keyword evidence="7" id="KW-0723">Serine/threonine-protein kinase</keyword>
<dbReference type="InParanoid" id="A0A2K1QIS3"/>
<dbReference type="GO" id="GO:0005737">
    <property type="term" value="C:cytoplasm"/>
    <property type="evidence" value="ECO:0007669"/>
    <property type="project" value="TreeGrafter"/>
</dbReference>
<dbReference type="STRING" id="2082308.A0A2K1QIS3"/>
<dbReference type="AlphaFoldDB" id="A0A2K1QIS3"/>
<keyword evidence="9" id="KW-0547">Nucleotide-binding</keyword>
<evidence type="ECO:0000256" key="8">
    <source>
        <dbReference type="ARBA" id="ARBA00022679"/>
    </source>
</evidence>
<dbReference type="InterPro" id="IPR011009">
    <property type="entry name" value="Kinase-like_dom_sf"/>
</dbReference>
<dbReference type="PANTHER" id="PTHR24057:SF0">
    <property type="entry name" value="PROTEIN KINASE SHAGGY-RELATED"/>
    <property type="match status" value="1"/>
</dbReference>
<feature type="region of interest" description="Disordered" evidence="16">
    <location>
        <begin position="129"/>
        <end position="149"/>
    </location>
</feature>
<dbReference type="OrthoDB" id="4062651at2759"/>
<evidence type="ECO:0000256" key="7">
    <source>
        <dbReference type="ARBA" id="ARBA00022527"/>
    </source>
</evidence>
<keyword evidence="8" id="KW-0808">Transferase</keyword>
<keyword evidence="10 18" id="KW-0418">Kinase</keyword>
<evidence type="ECO:0000256" key="2">
    <source>
        <dbReference type="ARBA" id="ARBA00005527"/>
    </source>
</evidence>
<dbReference type="EC" id="2.7.11.1" evidence="4"/>
<comment type="subunit">
    <text evidence="3">Component of the EKC/KEOPS complex composed of at least BUD32, CGI121, GON7, KAE1 and PCC1; the whole complex dimerizes.</text>
</comment>
<keyword evidence="19" id="KW-1185">Reference proteome</keyword>
<dbReference type="InterPro" id="IPR050591">
    <property type="entry name" value="GSK-3"/>
</dbReference>
<comment type="catalytic activity">
    <reaction evidence="14">
        <text>L-threonyl-[protein] + ATP = O-phospho-L-threonyl-[protein] + ADP + H(+)</text>
        <dbReference type="Rhea" id="RHEA:46608"/>
        <dbReference type="Rhea" id="RHEA-COMP:11060"/>
        <dbReference type="Rhea" id="RHEA-COMP:11605"/>
        <dbReference type="ChEBI" id="CHEBI:15378"/>
        <dbReference type="ChEBI" id="CHEBI:30013"/>
        <dbReference type="ChEBI" id="CHEBI:30616"/>
        <dbReference type="ChEBI" id="CHEBI:61977"/>
        <dbReference type="ChEBI" id="CHEBI:456216"/>
        <dbReference type="EC" id="2.7.11.1"/>
    </reaction>
</comment>
<dbReference type="InterPro" id="IPR000719">
    <property type="entry name" value="Prot_kinase_dom"/>
</dbReference>
<accession>A0A2K1QIS3</accession>
<comment type="catalytic activity">
    <reaction evidence="15">
        <text>L-seryl-[protein] + ATP = O-phospho-L-seryl-[protein] + ADP + H(+)</text>
        <dbReference type="Rhea" id="RHEA:17989"/>
        <dbReference type="Rhea" id="RHEA-COMP:9863"/>
        <dbReference type="Rhea" id="RHEA-COMP:11604"/>
        <dbReference type="ChEBI" id="CHEBI:15378"/>
        <dbReference type="ChEBI" id="CHEBI:29999"/>
        <dbReference type="ChEBI" id="CHEBI:30616"/>
        <dbReference type="ChEBI" id="CHEBI:83421"/>
        <dbReference type="ChEBI" id="CHEBI:456216"/>
        <dbReference type="EC" id="2.7.11.1"/>
    </reaction>
</comment>
<evidence type="ECO:0000256" key="12">
    <source>
        <dbReference type="ARBA" id="ARBA00030980"/>
    </source>
</evidence>
<dbReference type="GO" id="GO:0007165">
    <property type="term" value="P:signal transduction"/>
    <property type="evidence" value="ECO:0007669"/>
    <property type="project" value="TreeGrafter"/>
</dbReference>
<evidence type="ECO:0000256" key="6">
    <source>
        <dbReference type="ARBA" id="ARBA00019973"/>
    </source>
</evidence>
<dbReference type="PROSITE" id="PS00109">
    <property type="entry name" value="PROTEIN_KINASE_TYR"/>
    <property type="match status" value="1"/>
</dbReference>
<evidence type="ECO:0000256" key="15">
    <source>
        <dbReference type="ARBA" id="ARBA00048679"/>
    </source>
</evidence>
<dbReference type="GO" id="GO:0005634">
    <property type="term" value="C:nucleus"/>
    <property type="evidence" value="ECO:0007669"/>
    <property type="project" value="TreeGrafter"/>
</dbReference>
<feature type="domain" description="Protein kinase" evidence="17">
    <location>
        <begin position="1"/>
        <end position="167"/>
    </location>
</feature>
<dbReference type="GO" id="GO:0005524">
    <property type="term" value="F:ATP binding"/>
    <property type="evidence" value="ECO:0007669"/>
    <property type="project" value="UniProtKB-KW"/>
</dbReference>
<dbReference type="PROSITE" id="PS50011">
    <property type="entry name" value="PROTEIN_KINASE_DOM"/>
    <property type="match status" value="1"/>
</dbReference>
<evidence type="ECO:0000256" key="3">
    <source>
        <dbReference type="ARBA" id="ARBA00011534"/>
    </source>
</evidence>
<evidence type="ECO:0000256" key="5">
    <source>
        <dbReference type="ARBA" id="ARBA00013948"/>
    </source>
</evidence>
<dbReference type="EMBL" id="NKHZ01000081">
    <property type="protein sequence ID" value="PNS15037.1"/>
    <property type="molecule type" value="Genomic_DNA"/>
</dbReference>
<comment type="caution">
    <text evidence="18">The sequence shown here is derived from an EMBL/GenBank/DDBJ whole genome shotgun (WGS) entry which is preliminary data.</text>
</comment>
<evidence type="ECO:0000256" key="4">
    <source>
        <dbReference type="ARBA" id="ARBA00012513"/>
    </source>
</evidence>
<dbReference type="GO" id="GO:0004674">
    <property type="term" value="F:protein serine/threonine kinase activity"/>
    <property type="evidence" value="ECO:0007669"/>
    <property type="project" value="UniProtKB-KW"/>
</dbReference>
<comment type="similarity">
    <text evidence="2">Belongs to the protein kinase superfamily. CMGC Ser/Thr protein kinase family. GSK-3 subfamily.</text>
</comment>
<evidence type="ECO:0000256" key="14">
    <source>
        <dbReference type="ARBA" id="ARBA00047899"/>
    </source>
</evidence>
<name>A0A2K1QIS3_9PEZI</name>
<dbReference type="PANTHER" id="PTHR24057">
    <property type="entry name" value="GLYCOGEN SYNTHASE KINASE-3 ALPHA"/>
    <property type="match status" value="1"/>
</dbReference>
<evidence type="ECO:0000313" key="19">
    <source>
        <dbReference type="Proteomes" id="UP000243797"/>
    </source>
</evidence>
<feature type="region of interest" description="Disordered" evidence="16">
    <location>
        <begin position="487"/>
        <end position="528"/>
    </location>
</feature>
<reference evidence="18 19" key="1">
    <citation type="submission" date="2017-06" db="EMBL/GenBank/DDBJ databases">
        <title>Draft genome sequence of a variant of Elsinoe murrayae.</title>
        <authorList>
            <person name="Cheng Q."/>
        </authorList>
    </citation>
    <scope>NUCLEOTIDE SEQUENCE [LARGE SCALE GENOMIC DNA]</scope>
    <source>
        <strain evidence="18 19">CQ-2017a</strain>
    </source>
</reference>
<evidence type="ECO:0000313" key="18">
    <source>
        <dbReference type="EMBL" id="PNS15037.1"/>
    </source>
</evidence>
<dbReference type="SUPFAM" id="SSF56112">
    <property type="entry name" value="Protein kinase-like (PK-like)"/>
    <property type="match status" value="2"/>
</dbReference>
<evidence type="ECO:0000256" key="11">
    <source>
        <dbReference type="ARBA" id="ARBA00022840"/>
    </source>
</evidence>
<evidence type="ECO:0000256" key="13">
    <source>
        <dbReference type="ARBA" id="ARBA00033194"/>
    </source>
</evidence>
<dbReference type="Proteomes" id="UP000243797">
    <property type="component" value="Unassembled WGS sequence"/>
</dbReference>
<evidence type="ECO:0000256" key="1">
    <source>
        <dbReference type="ARBA" id="ARBA00003747"/>
    </source>
</evidence>
<evidence type="ECO:0000256" key="10">
    <source>
        <dbReference type="ARBA" id="ARBA00022777"/>
    </source>
</evidence>
<protein>
    <recommendedName>
        <fullName evidence="6">EKC/KEOPS complex subunit BUD32</fullName>
        <ecNumber evidence="4">2.7.11.1</ecNumber>
    </recommendedName>
    <alternativeName>
        <fullName evidence="12 13">Atypical Serine/threonine protein kinase BUD32</fullName>
    </alternativeName>
    <alternativeName>
        <fullName evidence="5">EKC/KEOPS complex subunit bud32</fullName>
    </alternativeName>
</protein>
<keyword evidence="11" id="KW-0067">ATP-binding</keyword>
<dbReference type="InterPro" id="IPR008266">
    <property type="entry name" value="Tyr_kinase_AS"/>
</dbReference>
<feature type="compositionally biased region" description="Basic and acidic residues" evidence="16">
    <location>
        <begin position="513"/>
        <end position="523"/>
    </location>
</feature>
<proteinExistence type="inferred from homology"/>
<dbReference type="Gene3D" id="1.10.510.10">
    <property type="entry name" value="Transferase(Phosphotransferase) domain 1"/>
    <property type="match status" value="2"/>
</dbReference>
<gene>
    <name evidence="18" type="ORF">CAC42_2266</name>
</gene>
<sequence length="580" mass="66357">MHRDVHPRNILIDEQTDSPRLIDFGFAIRIDRAGILESDIRNDVADTALSLYEVITRDLALRHRKEGYPSLSLILDVDTWVCHPEVHLDHDVKVFRQTLERWLDHRKSLLSVRSYQDCLKKIRAQFGMPPPPMKTGRGTSNTAGPRMNPVRRKTDWDALGLYQVPWQRPAQNHEDRFTLGSGIVNSSEDFDSYSYSVFDWDQRCDYVVSGELPPGTLGSELEDAALARIARATGDSIRKLPASRWWLDLDFEFQSEGLDIPPPMDVRLTPFHTRLADCPTIKHLPTIKRTQLVEIERMIPSTDICYYTTSGSDKVWNGIQYSYIASSGRIIVDEVDRRVVGFTTSYIPGRNLSANQLMQVVDDLTIKDGVQHGDIRPRNVLLDHEQDCVKIIDFGQAHRTGQFGQFEYRETYYQDDAVGLAFSMYEIMTRDESLRNDSDNDRTLHTIMGQSEWQLHRDVRLDCSVQDIRGALSDWIRDRKERTYKDWRDCPEPIPEVPGSPDKADEPMSSTKHKPEGGGEGKHPSMSHKFMNGDGDIYLVKWLRPESSKRLTDAVYLADGELLEGPLEPVQTATPRTLLT</sequence>
<evidence type="ECO:0000259" key="17">
    <source>
        <dbReference type="PROSITE" id="PS50011"/>
    </source>
</evidence>
<evidence type="ECO:0000256" key="9">
    <source>
        <dbReference type="ARBA" id="ARBA00022741"/>
    </source>
</evidence>
<organism evidence="18 19">
    <name type="scientific">Sphaceloma murrayae</name>
    <dbReference type="NCBI Taxonomy" id="2082308"/>
    <lineage>
        <taxon>Eukaryota</taxon>
        <taxon>Fungi</taxon>
        <taxon>Dikarya</taxon>
        <taxon>Ascomycota</taxon>
        <taxon>Pezizomycotina</taxon>
        <taxon>Dothideomycetes</taxon>
        <taxon>Dothideomycetidae</taxon>
        <taxon>Myriangiales</taxon>
        <taxon>Elsinoaceae</taxon>
        <taxon>Sphaceloma</taxon>
    </lineage>
</organism>